<sequence>MDQCSILSAPRPASRLMSPRPQFSSLEDARAVSHLLVRASSYPCSAATPAFSRLAQSTSTFQLALDALLPVLDPPTPCELTERILVSFILFALYAPHPISINPFKSVLFVTFVKEREKALAVAADQGGVAPNEPLVWVLWKILKGDGDDIGPYSPSSLARSLLPPNFRATKLILDETLYPTGSDLDDVTYSHAPPEVPNTLDSARIITTEDDARNAAFAHAMHLLLASRGRVLSLSEQRQLTPLLPALAASSILVPTDLSSLVAYNPSLAHPLFATSLSSNPYPAVLDVLARLPPTLPSFDVVGCLLRDTTPTHGSTPTQGATVGALVRGEVLGRFVEGSIGWLERAEREELNDDRVAQGVLHLCRFYTALIKYGLVDPASDADSAAMAHFSLRHARFEEANALYRVLVGGRGE</sequence>
<dbReference type="Pfam" id="PF10155">
    <property type="entry name" value="CNOT11"/>
    <property type="match status" value="1"/>
</dbReference>
<protein>
    <recommendedName>
        <fullName evidence="3">CCR4-NOT transcription complex subunit 11</fullName>
    </recommendedName>
</protein>
<dbReference type="AlphaFoldDB" id="A0AAD7IUN4"/>
<dbReference type="EMBL" id="JARJLG010000087">
    <property type="protein sequence ID" value="KAJ7749075.1"/>
    <property type="molecule type" value="Genomic_DNA"/>
</dbReference>
<organism evidence="1 2">
    <name type="scientific">Mycena maculata</name>
    <dbReference type="NCBI Taxonomy" id="230809"/>
    <lineage>
        <taxon>Eukaryota</taxon>
        <taxon>Fungi</taxon>
        <taxon>Dikarya</taxon>
        <taxon>Basidiomycota</taxon>
        <taxon>Agaricomycotina</taxon>
        <taxon>Agaricomycetes</taxon>
        <taxon>Agaricomycetidae</taxon>
        <taxon>Agaricales</taxon>
        <taxon>Marasmiineae</taxon>
        <taxon>Mycenaceae</taxon>
        <taxon>Mycena</taxon>
    </lineage>
</organism>
<evidence type="ECO:0008006" key="3">
    <source>
        <dbReference type="Google" id="ProtNLM"/>
    </source>
</evidence>
<accession>A0AAD7IUN4</accession>
<gene>
    <name evidence="1" type="ORF">DFH07DRAFT_869285</name>
</gene>
<keyword evidence="2" id="KW-1185">Reference proteome</keyword>
<name>A0AAD7IUN4_9AGAR</name>
<dbReference type="InterPro" id="IPR019312">
    <property type="entry name" value="CNOT11"/>
</dbReference>
<reference evidence="1" key="1">
    <citation type="submission" date="2023-03" db="EMBL/GenBank/DDBJ databases">
        <title>Massive genome expansion in bonnet fungi (Mycena s.s.) driven by repeated elements and novel gene families across ecological guilds.</title>
        <authorList>
            <consortium name="Lawrence Berkeley National Laboratory"/>
            <person name="Harder C.B."/>
            <person name="Miyauchi S."/>
            <person name="Viragh M."/>
            <person name="Kuo A."/>
            <person name="Thoen E."/>
            <person name="Andreopoulos B."/>
            <person name="Lu D."/>
            <person name="Skrede I."/>
            <person name="Drula E."/>
            <person name="Henrissat B."/>
            <person name="Morin E."/>
            <person name="Kohler A."/>
            <person name="Barry K."/>
            <person name="LaButti K."/>
            <person name="Morin E."/>
            <person name="Salamov A."/>
            <person name="Lipzen A."/>
            <person name="Mereny Z."/>
            <person name="Hegedus B."/>
            <person name="Baldrian P."/>
            <person name="Stursova M."/>
            <person name="Weitz H."/>
            <person name="Taylor A."/>
            <person name="Grigoriev I.V."/>
            <person name="Nagy L.G."/>
            <person name="Martin F."/>
            <person name="Kauserud H."/>
        </authorList>
    </citation>
    <scope>NUCLEOTIDE SEQUENCE</scope>
    <source>
        <strain evidence="1">CBHHK188m</strain>
    </source>
</reference>
<proteinExistence type="predicted"/>
<evidence type="ECO:0000313" key="1">
    <source>
        <dbReference type="EMBL" id="KAJ7749075.1"/>
    </source>
</evidence>
<dbReference type="GO" id="GO:0030014">
    <property type="term" value="C:CCR4-NOT complex"/>
    <property type="evidence" value="ECO:0007669"/>
    <property type="project" value="InterPro"/>
</dbReference>
<comment type="caution">
    <text evidence="1">The sequence shown here is derived from an EMBL/GenBank/DDBJ whole genome shotgun (WGS) entry which is preliminary data.</text>
</comment>
<dbReference type="Proteomes" id="UP001215280">
    <property type="component" value="Unassembled WGS sequence"/>
</dbReference>
<evidence type="ECO:0000313" key="2">
    <source>
        <dbReference type="Proteomes" id="UP001215280"/>
    </source>
</evidence>